<keyword evidence="4" id="KW-1185">Reference proteome</keyword>
<evidence type="ECO:0000313" key="3">
    <source>
        <dbReference type="EMBL" id="KAK8965538.1"/>
    </source>
</evidence>
<evidence type="ECO:0000313" key="4">
    <source>
        <dbReference type="Proteomes" id="UP001412067"/>
    </source>
</evidence>
<dbReference type="PANTHER" id="PTHR31373:SF27">
    <property type="entry name" value="TROVE DOMAIN-CONTAINING PROTEIN"/>
    <property type="match status" value="1"/>
</dbReference>
<accession>A0ABR2MNJ6</accession>
<dbReference type="InterPro" id="IPR058580">
    <property type="entry name" value="DUF2828"/>
</dbReference>
<feature type="compositionally biased region" description="Polar residues" evidence="1">
    <location>
        <begin position="76"/>
        <end position="90"/>
    </location>
</feature>
<sequence length="196" mass="21844">MIICTAQPILPPSPLQNHLPHSSSASQTLARPQFNLHFTIQWLKPPAISSVRRVSTRSSRLHRSENGTIHRRSISRSHGFQLQSRRQSPAQGPHREMSPTFLSTVRTWISSSALSQTHRRKRCHPLLSAAWDDDPLTALKLVLHLRGVRGTGKSDREGFIPPPSGSMLTIPKPLLSNLPSMADFGYLKDLLRSSTA</sequence>
<gene>
    <name evidence="3" type="ORF">KSP40_PGU014781</name>
</gene>
<dbReference type="EMBL" id="JBBWWR010000006">
    <property type="protein sequence ID" value="KAK8965538.1"/>
    <property type="molecule type" value="Genomic_DNA"/>
</dbReference>
<dbReference type="PANTHER" id="PTHR31373">
    <property type="entry name" value="OS06G0652100 PROTEIN"/>
    <property type="match status" value="1"/>
</dbReference>
<proteinExistence type="predicted"/>
<protein>
    <recommendedName>
        <fullName evidence="2">DUF2828 domain-containing protein</fullName>
    </recommendedName>
</protein>
<comment type="caution">
    <text evidence="3">The sequence shown here is derived from an EMBL/GenBank/DDBJ whole genome shotgun (WGS) entry which is preliminary data.</text>
</comment>
<feature type="domain" description="DUF2828" evidence="2">
    <location>
        <begin position="98"/>
        <end position="191"/>
    </location>
</feature>
<reference evidence="3 4" key="1">
    <citation type="journal article" date="2022" name="Nat. Plants">
        <title>Genomes of leafy and leafless Platanthera orchids illuminate the evolution of mycoheterotrophy.</title>
        <authorList>
            <person name="Li M.H."/>
            <person name="Liu K.W."/>
            <person name="Li Z."/>
            <person name="Lu H.C."/>
            <person name="Ye Q.L."/>
            <person name="Zhang D."/>
            <person name="Wang J.Y."/>
            <person name="Li Y.F."/>
            <person name="Zhong Z.M."/>
            <person name="Liu X."/>
            <person name="Yu X."/>
            <person name="Liu D.K."/>
            <person name="Tu X.D."/>
            <person name="Liu B."/>
            <person name="Hao Y."/>
            <person name="Liao X.Y."/>
            <person name="Jiang Y.T."/>
            <person name="Sun W.H."/>
            <person name="Chen J."/>
            <person name="Chen Y.Q."/>
            <person name="Ai Y."/>
            <person name="Zhai J.W."/>
            <person name="Wu S.S."/>
            <person name="Zhou Z."/>
            <person name="Hsiao Y.Y."/>
            <person name="Wu W.L."/>
            <person name="Chen Y.Y."/>
            <person name="Lin Y.F."/>
            <person name="Hsu J.L."/>
            <person name="Li C.Y."/>
            <person name="Wang Z.W."/>
            <person name="Zhao X."/>
            <person name="Zhong W.Y."/>
            <person name="Ma X.K."/>
            <person name="Ma L."/>
            <person name="Huang J."/>
            <person name="Chen G.Z."/>
            <person name="Huang M.Z."/>
            <person name="Huang L."/>
            <person name="Peng D.H."/>
            <person name="Luo Y.B."/>
            <person name="Zou S.Q."/>
            <person name="Chen S.P."/>
            <person name="Lan S."/>
            <person name="Tsai W.C."/>
            <person name="Van de Peer Y."/>
            <person name="Liu Z.J."/>
        </authorList>
    </citation>
    <scope>NUCLEOTIDE SEQUENCE [LARGE SCALE GENOMIC DNA]</scope>
    <source>
        <strain evidence="3">Lor288</strain>
    </source>
</reference>
<organism evidence="3 4">
    <name type="scientific">Platanthera guangdongensis</name>
    <dbReference type="NCBI Taxonomy" id="2320717"/>
    <lineage>
        <taxon>Eukaryota</taxon>
        <taxon>Viridiplantae</taxon>
        <taxon>Streptophyta</taxon>
        <taxon>Embryophyta</taxon>
        <taxon>Tracheophyta</taxon>
        <taxon>Spermatophyta</taxon>
        <taxon>Magnoliopsida</taxon>
        <taxon>Liliopsida</taxon>
        <taxon>Asparagales</taxon>
        <taxon>Orchidaceae</taxon>
        <taxon>Orchidoideae</taxon>
        <taxon>Orchideae</taxon>
        <taxon>Orchidinae</taxon>
        <taxon>Platanthera</taxon>
    </lineage>
</organism>
<name>A0ABR2MNJ6_9ASPA</name>
<evidence type="ECO:0000256" key="1">
    <source>
        <dbReference type="SAM" id="MobiDB-lite"/>
    </source>
</evidence>
<dbReference type="Pfam" id="PF11443">
    <property type="entry name" value="DUF2828"/>
    <property type="match status" value="1"/>
</dbReference>
<dbReference type="InterPro" id="IPR011205">
    <property type="entry name" value="UCP015417_vWA"/>
</dbReference>
<feature type="region of interest" description="Disordered" evidence="1">
    <location>
        <begin position="54"/>
        <end position="96"/>
    </location>
</feature>
<dbReference type="Proteomes" id="UP001412067">
    <property type="component" value="Unassembled WGS sequence"/>
</dbReference>
<evidence type="ECO:0000259" key="2">
    <source>
        <dbReference type="Pfam" id="PF11443"/>
    </source>
</evidence>